<accession>A0A371HUK4</accession>
<evidence type="ECO:0000313" key="1">
    <source>
        <dbReference type="EMBL" id="RDY06460.1"/>
    </source>
</evidence>
<evidence type="ECO:0000313" key="2">
    <source>
        <dbReference type="Proteomes" id="UP000257109"/>
    </source>
</evidence>
<protein>
    <submittedName>
        <fullName evidence="1">Uncharacterized protein</fullName>
    </submittedName>
</protein>
<keyword evidence="2" id="KW-1185">Reference proteome</keyword>
<name>A0A371HUK4_MUCPR</name>
<sequence>MDQNMVDAASGGALIDKTLVVARHLILNMVVRGLRRTRHLKGSEGSWQLRQLTIGESVDRTYVPYEATYCRVASTSNAMSVWNLHLSGAP</sequence>
<dbReference type="OrthoDB" id="999762at2759"/>
<organism evidence="1 2">
    <name type="scientific">Mucuna pruriens</name>
    <name type="common">Velvet bean</name>
    <name type="synonym">Dolichos pruriens</name>
    <dbReference type="NCBI Taxonomy" id="157652"/>
    <lineage>
        <taxon>Eukaryota</taxon>
        <taxon>Viridiplantae</taxon>
        <taxon>Streptophyta</taxon>
        <taxon>Embryophyta</taxon>
        <taxon>Tracheophyta</taxon>
        <taxon>Spermatophyta</taxon>
        <taxon>Magnoliopsida</taxon>
        <taxon>eudicotyledons</taxon>
        <taxon>Gunneridae</taxon>
        <taxon>Pentapetalae</taxon>
        <taxon>rosids</taxon>
        <taxon>fabids</taxon>
        <taxon>Fabales</taxon>
        <taxon>Fabaceae</taxon>
        <taxon>Papilionoideae</taxon>
        <taxon>50 kb inversion clade</taxon>
        <taxon>NPAAA clade</taxon>
        <taxon>indigoferoid/millettioid clade</taxon>
        <taxon>Phaseoleae</taxon>
        <taxon>Mucuna</taxon>
    </lineage>
</organism>
<dbReference type="AlphaFoldDB" id="A0A371HUK4"/>
<comment type="caution">
    <text evidence="1">The sequence shown here is derived from an EMBL/GenBank/DDBJ whole genome shotgun (WGS) entry which is preliminary data.</text>
</comment>
<proteinExistence type="predicted"/>
<reference evidence="1" key="1">
    <citation type="submission" date="2018-05" db="EMBL/GenBank/DDBJ databases">
        <title>Draft genome of Mucuna pruriens seed.</title>
        <authorList>
            <person name="Nnadi N.E."/>
            <person name="Vos R."/>
            <person name="Hasami M.H."/>
            <person name="Devisetty U.K."/>
            <person name="Aguiy J.C."/>
        </authorList>
    </citation>
    <scope>NUCLEOTIDE SEQUENCE [LARGE SCALE GENOMIC DNA]</scope>
    <source>
        <strain evidence="1">JCA_2017</strain>
    </source>
</reference>
<dbReference type="Proteomes" id="UP000257109">
    <property type="component" value="Unassembled WGS sequence"/>
</dbReference>
<gene>
    <name evidence="1" type="ORF">CR513_09542</name>
</gene>
<feature type="non-terminal residue" evidence="1">
    <location>
        <position position="1"/>
    </location>
</feature>
<dbReference type="EMBL" id="QJKJ01001683">
    <property type="protein sequence ID" value="RDY06460.1"/>
    <property type="molecule type" value="Genomic_DNA"/>
</dbReference>